<dbReference type="EMBL" id="CP133621">
    <property type="protein sequence ID" value="WMV50364.1"/>
    <property type="molecule type" value="Genomic_DNA"/>
</dbReference>
<protein>
    <submittedName>
        <fullName evidence="1">Uncharacterized protein</fullName>
    </submittedName>
</protein>
<organism evidence="1 2">
    <name type="scientific">Solanum verrucosum</name>
    <dbReference type="NCBI Taxonomy" id="315347"/>
    <lineage>
        <taxon>Eukaryota</taxon>
        <taxon>Viridiplantae</taxon>
        <taxon>Streptophyta</taxon>
        <taxon>Embryophyta</taxon>
        <taxon>Tracheophyta</taxon>
        <taxon>Spermatophyta</taxon>
        <taxon>Magnoliopsida</taxon>
        <taxon>eudicotyledons</taxon>
        <taxon>Gunneridae</taxon>
        <taxon>Pentapetalae</taxon>
        <taxon>asterids</taxon>
        <taxon>lamiids</taxon>
        <taxon>Solanales</taxon>
        <taxon>Solanaceae</taxon>
        <taxon>Solanoideae</taxon>
        <taxon>Solaneae</taxon>
        <taxon>Solanum</taxon>
    </lineage>
</organism>
<proteinExistence type="predicted"/>
<evidence type="ECO:0000313" key="2">
    <source>
        <dbReference type="Proteomes" id="UP001234989"/>
    </source>
</evidence>
<keyword evidence="2" id="KW-1185">Reference proteome</keyword>
<name>A0AAF0UQW3_SOLVR</name>
<gene>
    <name evidence="1" type="ORF">MTR67_043749</name>
</gene>
<sequence length="176" mass="19915">MICCPSIANCKVQGHAEDECRVLHPELKLENTTKNYAEDMDKKIRESTNNDTRRRKRVMHNYSNPTNRRFTREGHIGESSQAQTSADATKITTDNAFASLLNTNIMEEQGGEGSRVNIGGNKGPEEENMLTKVRKKDLERDSSLVAAERQEEEEDLLLIKEMAKLHYPTLLHMVAG</sequence>
<dbReference type="AlphaFoldDB" id="A0AAF0UQW3"/>
<accession>A0AAF0UQW3</accession>
<dbReference type="Proteomes" id="UP001234989">
    <property type="component" value="Chromosome 10"/>
</dbReference>
<evidence type="ECO:0000313" key="1">
    <source>
        <dbReference type="EMBL" id="WMV50364.1"/>
    </source>
</evidence>
<reference evidence="1" key="1">
    <citation type="submission" date="2023-08" db="EMBL/GenBank/DDBJ databases">
        <title>A de novo genome assembly of Solanum verrucosum Schlechtendal, a Mexican diploid species geographically isolated from the other diploid A-genome species in potato relatives.</title>
        <authorList>
            <person name="Hosaka K."/>
        </authorList>
    </citation>
    <scope>NUCLEOTIDE SEQUENCE</scope>
    <source>
        <tissue evidence="1">Young leaves</tissue>
    </source>
</reference>